<sequence length="38" mass="4472">MFYSFDLEIPAKTLESEPEELEVNLTWGVITKVEIRFP</sequence>
<comment type="caution">
    <text evidence="1">The sequence shown here is derived from an EMBL/GenBank/DDBJ whole genome shotgun (WGS) entry which is preliminary data.</text>
</comment>
<proteinExistence type="predicted"/>
<feature type="non-terminal residue" evidence="1">
    <location>
        <position position="38"/>
    </location>
</feature>
<gene>
    <name evidence="1" type="ORF">S06H3_27404</name>
</gene>
<protein>
    <submittedName>
        <fullName evidence="1">Uncharacterized protein</fullName>
    </submittedName>
</protein>
<evidence type="ECO:0000313" key="1">
    <source>
        <dbReference type="EMBL" id="GAI20745.1"/>
    </source>
</evidence>
<name>X1N1I9_9ZZZZ</name>
<organism evidence="1">
    <name type="scientific">marine sediment metagenome</name>
    <dbReference type="NCBI Taxonomy" id="412755"/>
    <lineage>
        <taxon>unclassified sequences</taxon>
        <taxon>metagenomes</taxon>
        <taxon>ecological metagenomes</taxon>
    </lineage>
</organism>
<accession>X1N1I9</accession>
<dbReference type="EMBL" id="BARV01015895">
    <property type="protein sequence ID" value="GAI20745.1"/>
    <property type="molecule type" value="Genomic_DNA"/>
</dbReference>
<reference evidence="1" key="1">
    <citation type="journal article" date="2014" name="Front. Microbiol.">
        <title>High frequency of phylogenetically diverse reductive dehalogenase-homologous genes in deep subseafloor sedimentary metagenomes.</title>
        <authorList>
            <person name="Kawai M."/>
            <person name="Futagami T."/>
            <person name="Toyoda A."/>
            <person name="Takaki Y."/>
            <person name="Nishi S."/>
            <person name="Hori S."/>
            <person name="Arai W."/>
            <person name="Tsubouchi T."/>
            <person name="Morono Y."/>
            <person name="Uchiyama I."/>
            <person name="Ito T."/>
            <person name="Fujiyama A."/>
            <person name="Inagaki F."/>
            <person name="Takami H."/>
        </authorList>
    </citation>
    <scope>NUCLEOTIDE SEQUENCE</scope>
    <source>
        <strain evidence="1">Expedition CK06-06</strain>
    </source>
</reference>
<dbReference type="AlphaFoldDB" id="X1N1I9"/>